<dbReference type="SMART" id="SM00966">
    <property type="entry name" value="SpoVT_AbrB"/>
    <property type="match status" value="1"/>
</dbReference>
<dbReference type="Gene3D" id="2.10.260.10">
    <property type="match status" value="1"/>
</dbReference>
<gene>
    <name evidence="2" type="ORF">QO016_002352</name>
</gene>
<dbReference type="InterPro" id="IPR007159">
    <property type="entry name" value="SpoVT-AbrB_dom"/>
</dbReference>
<keyword evidence="3" id="KW-1185">Reference proteome</keyword>
<reference evidence="2 3" key="1">
    <citation type="submission" date="2023-07" db="EMBL/GenBank/DDBJ databases">
        <title>Genomic Encyclopedia of Type Strains, Phase IV (KMG-IV): sequencing the most valuable type-strain genomes for metagenomic binning, comparative biology and taxonomic classification.</title>
        <authorList>
            <person name="Goeker M."/>
        </authorList>
    </citation>
    <scope>NUCLEOTIDE SEQUENCE [LARGE SCALE GENOMIC DNA]</scope>
    <source>
        <strain evidence="2 3">DSM 19562</strain>
    </source>
</reference>
<evidence type="ECO:0000259" key="1">
    <source>
        <dbReference type="SMART" id="SM00966"/>
    </source>
</evidence>
<sequence length="82" mass="8875">MSPRAIKITDGGELAIPASFRQELGVEVGDTVLVEVANGELRVRSRSSAVANAQRLMRQLVSDDISLVNELIADRRVDAGRD</sequence>
<dbReference type="RefSeq" id="WP_238247768.1">
    <property type="nucleotide sequence ID" value="NZ_BPQX01000014.1"/>
</dbReference>
<dbReference type="Proteomes" id="UP001236369">
    <property type="component" value="Unassembled WGS sequence"/>
</dbReference>
<accession>A0ABU0HME7</accession>
<name>A0ABU0HME7_9HYPH</name>
<comment type="caution">
    <text evidence="2">The sequence shown here is derived from an EMBL/GenBank/DDBJ whole genome shotgun (WGS) entry which is preliminary data.</text>
</comment>
<dbReference type="EMBL" id="JAUSVV010000004">
    <property type="protein sequence ID" value="MDQ0442855.1"/>
    <property type="molecule type" value="Genomic_DNA"/>
</dbReference>
<dbReference type="GO" id="GO:0003677">
    <property type="term" value="F:DNA binding"/>
    <property type="evidence" value="ECO:0007669"/>
    <property type="project" value="UniProtKB-KW"/>
</dbReference>
<keyword evidence="2" id="KW-0238">DNA-binding</keyword>
<evidence type="ECO:0000313" key="2">
    <source>
        <dbReference type="EMBL" id="MDQ0442855.1"/>
    </source>
</evidence>
<evidence type="ECO:0000313" key="3">
    <source>
        <dbReference type="Proteomes" id="UP001236369"/>
    </source>
</evidence>
<organism evidence="2 3">
    <name type="scientific">Methylobacterium persicinum</name>
    <dbReference type="NCBI Taxonomy" id="374426"/>
    <lineage>
        <taxon>Bacteria</taxon>
        <taxon>Pseudomonadati</taxon>
        <taxon>Pseudomonadota</taxon>
        <taxon>Alphaproteobacteria</taxon>
        <taxon>Hyphomicrobiales</taxon>
        <taxon>Methylobacteriaceae</taxon>
        <taxon>Methylobacterium</taxon>
    </lineage>
</organism>
<protein>
    <submittedName>
        <fullName evidence="2">Bifunctional DNA-binding transcriptional regulator/antitoxin component of YhaV-PrlF toxin-antitoxin module</fullName>
    </submittedName>
</protein>
<feature type="domain" description="SpoVT-AbrB" evidence="1">
    <location>
        <begin position="6"/>
        <end position="51"/>
    </location>
</feature>
<dbReference type="SUPFAM" id="SSF89447">
    <property type="entry name" value="AbrB/MazE/MraZ-like"/>
    <property type="match status" value="1"/>
</dbReference>
<proteinExistence type="predicted"/>
<dbReference type="InterPro" id="IPR037914">
    <property type="entry name" value="SpoVT-AbrB_sf"/>
</dbReference>
<dbReference type="Pfam" id="PF04014">
    <property type="entry name" value="MazE_antitoxin"/>
    <property type="match status" value="1"/>
</dbReference>